<name>A0A955EC95_UNCKA</name>
<dbReference type="AlphaFoldDB" id="A0A955EC95"/>
<dbReference type="Pfam" id="PF00534">
    <property type="entry name" value="Glycos_transf_1"/>
    <property type="match status" value="1"/>
</dbReference>
<feature type="transmembrane region" description="Helical" evidence="2">
    <location>
        <begin position="66"/>
        <end position="83"/>
    </location>
</feature>
<keyword evidence="1" id="KW-0808">Transferase</keyword>
<evidence type="ECO:0000259" key="3">
    <source>
        <dbReference type="Pfam" id="PF00534"/>
    </source>
</evidence>
<feature type="domain" description="Glycosyltransferase subfamily 4-like N-terminal" evidence="4">
    <location>
        <begin position="23"/>
        <end position="203"/>
    </location>
</feature>
<gene>
    <name evidence="5" type="ORF">KC980_03990</name>
</gene>
<comment type="caution">
    <text evidence="5">The sequence shown here is derived from an EMBL/GenBank/DDBJ whole genome shotgun (WGS) entry which is preliminary data.</text>
</comment>
<dbReference type="Gene3D" id="3.40.50.2000">
    <property type="entry name" value="Glycogen Phosphorylase B"/>
    <property type="match status" value="2"/>
</dbReference>
<reference evidence="5" key="2">
    <citation type="journal article" date="2021" name="Microbiome">
        <title>Successional dynamics and alternative stable states in a saline activated sludge microbial community over 9 years.</title>
        <authorList>
            <person name="Wang Y."/>
            <person name="Ye J."/>
            <person name="Ju F."/>
            <person name="Liu L."/>
            <person name="Boyd J.A."/>
            <person name="Deng Y."/>
            <person name="Parks D.H."/>
            <person name="Jiang X."/>
            <person name="Yin X."/>
            <person name="Woodcroft B.J."/>
            <person name="Tyson G.W."/>
            <person name="Hugenholtz P."/>
            <person name="Polz M.F."/>
            <person name="Zhang T."/>
        </authorList>
    </citation>
    <scope>NUCLEOTIDE SEQUENCE</scope>
    <source>
        <strain evidence="5">HKST-UBA79</strain>
    </source>
</reference>
<evidence type="ECO:0000256" key="1">
    <source>
        <dbReference type="ARBA" id="ARBA00022679"/>
    </source>
</evidence>
<dbReference type="InterPro" id="IPR028098">
    <property type="entry name" value="Glyco_trans_4-like_N"/>
</dbReference>
<dbReference type="PANTHER" id="PTHR46401">
    <property type="entry name" value="GLYCOSYLTRANSFERASE WBBK-RELATED"/>
    <property type="match status" value="1"/>
</dbReference>
<evidence type="ECO:0000259" key="4">
    <source>
        <dbReference type="Pfam" id="PF13439"/>
    </source>
</evidence>
<dbReference type="EMBL" id="JAGQNX010000128">
    <property type="protein sequence ID" value="MCA9308647.1"/>
    <property type="molecule type" value="Genomic_DNA"/>
</dbReference>
<evidence type="ECO:0000313" key="6">
    <source>
        <dbReference type="Proteomes" id="UP000740557"/>
    </source>
</evidence>
<dbReference type="GO" id="GO:0016757">
    <property type="term" value="F:glycosyltransferase activity"/>
    <property type="evidence" value="ECO:0007669"/>
    <property type="project" value="InterPro"/>
</dbReference>
<protein>
    <submittedName>
        <fullName evidence="5">Glycosyltransferase family 4 protein</fullName>
    </submittedName>
</protein>
<dbReference type="InterPro" id="IPR001296">
    <property type="entry name" value="Glyco_trans_1"/>
</dbReference>
<evidence type="ECO:0000313" key="5">
    <source>
        <dbReference type="EMBL" id="MCA9308647.1"/>
    </source>
</evidence>
<dbReference type="CDD" id="cd03801">
    <property type="entry name" value="GT4_PimA-like"/>
    <property type="match status" value="1"/>
</dbReference>
<accession>A0A955EC95</accession>
<reference evidence="5" key="1">
    <citation type="submission" date="2020-04" db="EMBL/GenBank/DDBJ databases">
        <authorList>
            <person name="Zhang T."/>
        </authorList>
    </citation>
    <scope>NUCLEOTIDE SEQUENCE</scope>
    <source>
        <strain evidence="5">HKST-UBA79</strain>
    </source>
</reference>
<keyword evidence="2" id="KW-0812">Transmembrane</keyword>
<evidence type="ECO:0000256" key="2">
    <source>
        <dbReference type="SAM" id="Phobius"/>
    </source>
</evidence>
<dbReference type="Pfam" id="PF13439">
    <property type="entry name" value="Glyco_transf_4"/>
    <property type="match status" value="1"/>
</dbReference>
<proteinExistence type="predicted"/>
<dbReference type="PANTHER" id="PTHR46401:SF2">
    <property type="entry name" value="GLYCOSYLTRANSFERASE WBBK-RELATED"/>
    <property type="match status" value="1"/>
</dbReference>
<keyword evidence="2" id="KW-0472">Membrane</keyword>
<dbReference type="SUPFAM" id="SSF53756">
    <property type="entry name" value="UDP-Glycosyltransferase/glycogen phosphorylase"/>
    <property type="match status" value="1"/>
</dbReference>
<keyword evidence="2" id="KW-1133">Transmembrane helix</keyword>
<sequence>MKILRIVYEWPSPWIGLVPQPFEITRSQAKMGHQITVLCGRWPNAGNLITIPGVSIKPFIREPLKGVLLVTIAPLMFLYYLVWRGNNTPDLIHAHGHFGLWLFYYRKLLKRFRPNHDELKIPLVVHFHNCAQARWNKLVSQGKSISFITQKLAYPLEVFANELALQVADAYICVSNDVKNEFIELHGANAQKMFVVESGVNVNLFAPVGPDEKEKTRRDLGLINSDRVILFHGMMVERKNVHLLVDAIKLLPSEYKLLLIGDGDSSYMQRLTDQIKEKQLESRVFRVGYTEYPKIHIGIQAADISVLPADYEGLPKTVLESLACGVPVLGSGFKAANEINGLIYLDDLSPESLAAKIKSMLDTPVKVDRSKVAQLYSWNIKAHEIEQVYNFVLAKDKGVFNV</sequence>
<organism evidence="5 6">
    <name type="scientific">candidate division WWE3 bacterium</name>
    <dbReference type="NCBI Taxonomy" id="2053526"/>
    <lineage>
        <taxon>Bacteria</taxon>
        <taxon>Katanobacteria</taxon>
    </lineage>
</organism>
<dbReference type="Proteomes" id="UP000740557">
    <property type="component" value="Unassembled WGS sequence"/>
</dbReference>
<feature type="domain" description="Glycosyl transferase family 1" evidence="3">
    <location>
        <begin position="213"/>
        <end position="364"/>
    </location>
</feature>